<evidence type="ECO:0000313" key="3">
    <source>
        <dbReference type="Proteomes" id="UP000267003"/>
    </source>
</evidence>
<reference evidence="3" key="1">
    <citation type="submission" date="2018-09" db="EMBL/GenBank/DDBJ databases">
        <authorList>
            <person name="Livingstone P.G."/>
            <person name="Whitworth D.E."/>
        </authorList>
    </citation>
    <scope>NUCLEOTIDE SEQUENCE [LARGE SCALE GENOMIC DNA]</scope>
    <source>
        <strain evidence="3">AB050A</strain>
    </source>
</reference>
<dbReference type="EMBL" id="RAWK01000076">
    <property type="protein sequence ID" value="RKH67013.1"/>
    <property type="molecule type" value="Genomic_DNA"/>
</dbReference>
<accession>A0A3A8QE95</accession>
<evidence type="ECO:0000313" key="2">
    <source>
        <dbReference type="EMBL" id="RKH67013.1"/>
    </source>
</evidence>
<dbReference type="RefSeq" id="WP_120555970.1">
    <property type="nucleotide sequence ID" value="NZ_RAWK01000076.1"/>
</dbReference>
<sequence>MAMTTRGFQVLALVAAAGAGFGLARRTAPAMLPEQAHPGLERLEDEVQALRRELAATPRPMPSSGAALDVVALREDLRRMVREELQSAKDSGPATASRERMAPAPPASQENLEALAKARRLMDESVSARRWGDREREEFFALRGRLTAQQTVQVLQPLVMAINSQQLRVSTSGPPF</sequence>
<dbReference type="Proteomes" id="UP000267003">
    <property type="component" value="Unassembled WGS sequence"/>
</dbReference>
<name>A0A3A8QE95_9BACT</name>
<dbReference type="OrthoDB" id="5526588at2"/>
<feature type="region of interest" description="Disordered" evidence="1">
    <location>
        <begin position="82"/>
        <end position="109"/>
    </location>
</feature>
<evidence type="ECO:0000256" key="1">
    <source>
        <dbReference type="SAM" id="MobiDB-lite"/>
    </source>
</evidence>
<gene>
    <name evidence="2" type="ORF">D7W81_14530</name>
</gene>
<dbReference type="AlphaFoldDB" id="A0A3A8QE95"/>
<keyword evidence="3" id="KW-1185">Reference proteome</keyword>
<proteinExistence type="predicted"/>
<protein>
    <submittedName>
        <fullName evidence="2">Uncharacterized protein</fullName>
    </submittedName>
</protein>
<organism evidence="2 3">
    <name type="scientific">Corallococcus aberystwythensis</name>
    <dbReference type="NCBI Taxonomy" id="2316722"/>
    <lineage>
        <taxon>Bacteria</taxon>
        <taxon>Pseudomonadati</taxon>
        <taxon>Myxococcota</taxon>
        <taxon>Myxococcia</taxon>
        <taxon>Myxococcales</taxon>
        <taxon>Cystobacterineae</taxon>
        <taxon>Myxococcaceae</taxon>
        <taxon>Corallococcus</taxon>
    </lineage>
</organism>
<comment type="caution">
    <text evidence="2">The sequence shown here is derived from an EMBL/GenBank/DDBJ whole genome shotgun (WGS) entry which is preliminary data.</text>
</comment>